<feature type="transmembrane region" description="Helical" evidence="11">
    <location>
        <begin position="101"/>
        <end position="123"/>
    </location>
</feature>
<evidence type="ECO:0000256" key="10">
    <source>
        <dbReference type="SAM" id="MobiDB-lite"/>
    </source>
</evidence>
<dbReference type="AlphaFoldDB" id="A0A8H3V8C0"/>
<feature type="compositionally biased region" description="Basic and acidic residues" evidence="10">
    <location>
        <begin position="314"/>
        <end position="328"/>
    </location>
</feature>
<evidence type="ECO:0000256" key="11">
    <source>
        <dbReference type="SAM" id="Phobius"/>
    </source>
</evidence>
<feature type="domain" description="VTT" evidence="12">
    <location>
        <begin position="86"/>
        <end position="199"/>
    </location>
</feature>
<dbReference type="Proteomes" id="UP000433883">
    <property type="component" value="Unassembled WGS sequence"/>
</dbReference>
<dbReference type="EMBL" id="WNWS01000043">
    <property type="protein sequence ID" value="KAE9985112.1"/>
    <property type="molecule type" value="Genomic_DNA"/>
</dbReference>
<accession>A0A8H3V8C0</accession>
<evidence type="ECO:0000313" key="14">
    <source>
        <dbReference type="EMBL" id="KAE9985112.1"/>
    </source>
</evidence>
<proteinExistence type="inferred from homology"/>
<evidence type="ECO:0000256" key="3">
    <source>
        <dbReference type="ARBA" id="ARBA00008640"/>
    </source>
</evidence>
<keyword evidence="9 11" id="KW-0472">Membrane</keyword>
<dbReference type="PANTHER" id="PTHR47549:SF1">
    <property type="entry name" value="GOLGI APPARATUS MEMBRANE PROTEIN TVP38"/>
    <property type="match status" value="1"/>
</dbReference>
<name>A0A8H3V8C0_VENIN</name>
<comment type="function">
    <text evidence="1">Golgi membrane protein involved in vesicular trafficking and spindle migration.</text>
</comment>
<dbReference type="GO" id="GO:0000139">
    <property type="term" value="C:Golgi membrane"/>
    <property type="evidence" value="ECO:0007669"/>
    <property type="project" value="UniProtKB-SubCell"/>
</dbReference>
<dbReference type="InterPro" id="IPR051076">
    <property type="entry name" value="Golgi_membrane_TVP38/TMEM64"/>
</dbReference>
<evidence type="ECO:0000259" key="12">
    <source>
        <dbReference type="Pfam" id="PF09335"/>
    </source>
</evidence>
<evidence type="ECO:0000313" key="13">
    <source>
        <dbReference type="EMBL" id="KAE9984331.1"/>
    </source>
</evidence>
<feature type="region of interest" description="Disordered" evidence="10">
    <location>
        <begin position="281"/>
        <end position="332"/>
    </location>
</feature>
<evidence type="ECO:0000256" key="2">
    <source>
        <dbReference type="ARBA" id="ARBA00004653"/>
    </source>
</evidence>
<evidence type="ECO:0000256" key="1">
    <source>
        <dbReference type="ARBA" id="ARBA00002978"/>
    </source>
</evidence>
<dbReference type="Pfam" id="PF09335">
    <property type="entry name" value="VTT_dom"/>
    <property type="match status" value="1"/>
</dbReference>
<feature type="transmembrane region" description="Helical" evidence="11">
    <location>
        <begin position="175"/>
        <end position="197"/>
    </location>
</feature>
<feature type="transmembrane region" description="Helical" evidence="11">
    <location>
        <begin position="217"/>
        <end position="238"/>
    </location>
</feature>
<evidence type="ECO:0000256" key="5">
    <source>
        <dbReference type="ARBA" id="ARBA00020673"/>
    </source>
</evidence>
<evidence type="ECO:0000256" key="9">
    <source>
        <dbReference type="ARBA" id="ARBA00023136"/>
    </source>
</evidence>
<reference evidence="14 15" key="1">
    <citation type="submission" date="2018-12" db="EMBL/GenBank/DDBJ databases">
        <title>Venturia inaequalis Genome Resource.</title>
        <authorList>
            <person name="Lichtner F.J."/>
        </authorList>
    </citation>
    <scope>NUCLEOTIDE SEQUENCE [LARGE SCALE GENOMIC DNA]</scope>
    <source>
        <strain evidence="14 15">120213</strain>
        <strain evidence="13">Bline_iso_100314</strain>
    </source>
</reference>
<dbReference type="EMBL" id="WNWQ01000018">
    <property type="protein sequence ID" value="KAE9984331.1"/>
    <property type="molecule type" value="Genomic_DNA"/>
</dbReference>
<evidence type="ECO:0000256" key="8">
    <source>
        <dbReference type="ARBA" id="ARBA00023034"/>
    </source>
</evidence>
<keyword evidence="8" id="KW-0333">Golgi apparatus</keyword>
<comment type="caution">
    <text evidence="14">The sequence shown here is derived from an EMBL/GenBank/DDBJ whole genome shotgun (WGS) entry which is preliminary data.</text>
</comment>
<keyword evidence="6 11" id="KW-0812">Transmembrane</keyword>
<evidence type="ECO:0000256" key="6">
    <source>
        <dbReference type="ARBA" id="ARBA00022692"/>
    </source>
</evidence>
<dbReference type="GO" id="GO:0016192">
    <property type="term" value="P:vesicle-mediated transport"/>
    <property type="evidence" value="ECO:0007669"/>
    <property type="project" value="TreeGrafter"/>
</dbReference>
<protein>
    <recommendedName>
        <fullName evidence="4">Golgi apparatus membrane protein TVP38</fullName>
    </recommendedName>
    <alternativeName>
        <fullName evidence="5">Golgi apparatus membrane protein tvp38</fullName>
    </alternativeName>
</protein>
<dbReference type="InterPro" id="IPR032816">
    <property type="entry name" value="VTT_dom"/>
</dbReference>
<evidence type="ECO:0000256" key="4">
    <source>
        <dbReference type="ARBA" id="ARBA00013533"/>
    </source>
</evidence>
<comment type="similarity">
    <text evidence="3">Belongs to the TVP38/TMEM64 family.</text>
</comment>
<feature type="transmembrane region" description="Helical" evidence="11">
    <location>
        <begin position="65"/>
        <end position="95"/>
    </location>
</feature>
<feature type="compositionally biased region" description="Acidic residues" evidence="10">
    <location>
        <begin position="294"/>
        <end position="307"/>
    </location>
</feature>
<comment type="subcellular location">
    <subcellularLocation>
        <location evidence="2">Golgi apparatus membrane</location>
        <topology evidence="2">Multi-pass membrane protein</topology>
    </subcellularLocation>
</comment>
<dbReference type="GO" id="GO:0000022">
    <property type="term" value="P:mitotic spindle elongation"/>
    <property type="evidence" value="ECO:0007669"/>
    <property type="project" value="TreeGrafter"/>
</dbReference>
<feature type="transmembrane region" description="Helical" evidence="11">
    <location>
        <begin position="25"/>
        <end position="44"/>
    </location>
</feature>
<gene>
    <name evidence="13" type="ORF">BLS_002645</name>
    <name evidence="14" type="ORF">EG328_007883</name>
</gene>
<evidence type="ECO:0000256" key="7">
    <source>
        <dbReference type="ARBA" id="ARBA00022989"/>
    </source>
</evidence>
<keyword evidence="7 11" id="KW-1133">Transmembrane helix</keyword>
<dbReference type="PANTHER" id="PTHR47549">
    <property type="entry name" value="GOLGI APPARATUS MEMBRANE PROTEIN TVP38-RELATED"/>
    <property type="match status" value="1"/>
</dbReference>
<evidence type="ECO:0000313" key="15">
    <source>
        <dbReference type="Proteomes" id="UP000447873"/>
    </source>
</evidence>
<organism evidence="14 15">
    <name type="scientific">Venturia inaequalis</name>
    <name type="common">Apple scab fungus</name>
    <dbReference type="NCBI Taxonomy" id="5025"/>
    <lineage>
        <taxon>Eukaryota</taxon>
        <taxon>Fungi</taxon>
        <taxon>Dikarya</taxon>
        <taxon>Ascomycota</taxon>
        <taxon>Pezizomycotina</taxon>
        <taxon>Dothideomycetes</taxon>
        <taxon>Pleosporomycetidae</taxon>
        <taxon>Venturiales</taxon>
        <taxon>Venturiaceae</taxon>
        <taxon>Venturia</taxon>
    </lineage>
</organism>
<sequence length="346" mass="38576">MVRNAASLQRQALKHYNRLSVVQRVLLSVAGVISLVLGILFLVYNERIFAWLAPLAKKWRDVPAGWLILWAMTFVVSFPPLIGYSSCVTIAGFVYGFPNGWFIVASATVVGSSCSFLVSRYLLSGFVSRLINRDPRFAALALTLKHDGIKLLIMIRLCPLPYSLSNGAISTIPTVSLASFALSTAIVSPKLLLHVFVGAKLGELAEKGEEMDAKTKMISYISIAIGICAGAITGWVIYRQTKIRARQLEEEERQIVTRHSRDDIVADYADDPSALEAAEALREEEDDISLRETWDEDYGEEEEDLTDEPIAPPYRDDIMHDEDAREVGDTFFDQLDDEIDAKNLKK</sequence>
<dbReference type="Proteomes" id="UP000447873">
    <property type="component" value="Unassembled WGS sequence"/>
</dbReference>